<dbReference type="AlphaFoldDB" id="A0A9P9AVV5"/>
<keyword evidence="4 6" id="KW-0479">Metal-binding</keyword>
<evidence type="ECO:0000313" key="9">
    <source>
        <dbReference type="EMBL" id="KAH6898039.1"/>
    </source>
</evidence>
<evidence type="ECO:0000256" key="8">
    <source>
        <dbReference type="SAM" id="Phobius"/>
    </source>
</evidence>
<dbReference type="Proteomes" id="UP000777438">
    <property type="component" value="Unassembled WGS sequence"/>
</dbReference>
<gene>
    <name evidence="9" type="ORF">B0T10DRAFT_577510</name>
</gene>
<evidence type="ECO:0000256" key="4">
    <source>
        <dbReference type="ARBA" id="ARBA00022723"/>
    </source>
</evidence>
<dbReference type="InterPro" id="IPR036396">
    <property type="entry name" value="Cyt_P450_sf"/>
</dbReference>
<dbReference type="GO" id="GO:0016705">
    <property type="term" value="F:oxidoreductase activity, acting on paired donors, with incorporation or reduction of molecular oxygen"/>
    <property type="evidence" value="ECO:0007669"/>
    <property type="project" value="InterPro"/>
</dbReference>
<comment type="similarity">
    <text evidence="2 7">Belongs to the cytochrome P450 family.</text>
</comment>
<evidence type="ECO:0000256" key="5">
    <source>
        <dbReference type="ARBA" id="ARBA00023004"/>
    </source>
</evidence>
<proteinExistence type="inferred from homology"/>
<keyword evidence="8" id="KW-0472">Membrane</keyword>
<keyword evidence="5 6" id="KW-0408">Iron</keyword>
<feature type="transmembrane region" description="Helical" evidence="8">
    <location>
        <begin position="20"/>
        <end position="42"/>
    </location>
</feature>
<protein>
    <submittedName>
        <fullName evidence="9">Cytochrome P450</fullName>
    </submittedName>
</protein>
<dbReference type="EMBL" id="JAGPYM010000002">
    <property type="protein sequence ID" value="KAH6898039.1"/>
    <property type="molecule type" value="Genomic_DNA"/>
</dbReference>
<dbReference type="GO" id="GO:0005506">
    <property type="term" value="F:iron ion binding"/>
    <property type="evidence" value="ECO:0007669"/>
    <property type="project" value="InterPro"/>
</dbReference>
<dbReference type="PRINTS" id="PR00385">
    <property type="entry name" value="P450"/>
</dbReference>
<dbReference type="InterPro" id="IPR002401">
    <property type="entry name" value="Cyt_P450_E_grp-I"/>
</dbReference>
<keyword evidence="7" id="KW-0560">Oxidoreductase</keyword>
<name>A0A9P9AVV5_9HYPO</name>
<dbReference type="PANTHER" id="PTHR24305">
    <property type="entry name" value="CYTOCHROME P450"/>
    <property type="match status" value="1"/>
</dbReference>
<evidence type="ECO:0000256" key="3">
    <source>
        <dbReference type="ARBA" id="ARBA00022617"/>
    </source>
</evidence>
<keyword evidence="3 6" id="KW-0349">Heme</keyword>
<dbReference type="OrthoDB" id="3934656at2759"/>
<comment type="caution">
    <text evidence="9">The sequence shown here is derived from an EMBL/GenBank/DDBJ whole genome shotgun (WGS) entry which is preliminary data.</text>
</comment>
<dbReference type="PRINTS" id="PR00463">
    <property type="entry name" value="EP450I"/>
</dbReference>
<evidence type="ECO:0000256" key="6">
    <source>
        <dbReference type="PIRSR" id="PIRSR602401-1"/>
    </source>
</evidence>
<dbReference type="Pfam" id="PF00067">
    <property type="entry name" value="p450"/>
    <property type="match status" value="1"/>
</dbReference>
<dbReference type="PANTHER" id="PTHR24305:SF232">
    <property type="entry name" value="P450, PUTATIVE (EUROFUNG)-RELATED"/>
    <property type="match status" value="1"/>
</dbReference>
<dbReference type="GO" id="GO:0004497">
    <property type="term" value="F:monooxygenase activity"/>
    <property type="evidence" value="ECO:0007669"/>
    <property type="project" value="UniProtKB-KW"/>
</dbReference>
<keyword evidence="8" id="KW-0812">Transmembrane</keyword>
<dbReference type="PROSITE" id="PS00086">
    <property type="entry name" value="CYTOCHROME_P450"/>
    <property type="match status" value="1"/>
</dbReference>
<evidence type="ECO:0000313" key="10">
    <source>
        <dbReference type="Proteomes" id="UP000777438"/>
    </source>
</evidence>
<sequence length="520" mass="58843">MSSREIQINGLLRGADWKSLGITLALVPFLSIASWWIIAYFFSPLRNYPGPGLAGWTNLWRLSVVRAGDYHLKIKELHEKHGPVVRIGPNTLDLDYPQLIKTIYGTDGKWRKTEFYHNNSAIINGKITYHLFSTTDQVEHARMKRPIVKYYSQSSVLGLEPLFDDLIRDFCGHLEKRFMEETNKQKCDLGSWIGYYSWDTNGAASFSQRFGYMDKGYDFDGTIGIADKALDYFAAVGQMPFLDFLLDKNPVMRMGPPNLGNVTRISLEHLIARLQGKDPNFDPKVPDFLQHFIESKETNPDLVNDGVIMGYLLVNLLAGADTTAITIRAIFWYALHNPEAYKKLETEILGADLPDVVSYSAARALPYLEAVVREAMRMHPGVCMLLERYVPEAGLKLPDGSLVPLGVAVGLNPFVIGRNKGIWGPDADEYRPERWLQGEAETDEAYKERMRLFNASDLTFGGGSRICIGRNLAQMEVYKIVATLVSRYEVSLVDPKADWKVTGSWFPRQSGLFCNMKKRQ</sequence>
<accession>A0A9P9AVV5</accession>
<evidence type="ECO:0000256" key="7">
    <source>
        <dbReference type="RuleBase" id="RU000461"/>
    </source>
</evidence>
<dbReference type="CDD" id="cd11060">
    <property type="entry name" value="CYP57A1-like"/>
    <property type="match status" value="1"/>
</dbReference>
<dbReference type="SUPFAM" id="SSF48264">
    <property type="entry name" value="Cytochrome P450"/>
    <property type="match status" value="1"/>
</dbReference>
<dbReference type="InterPro" id="IPR017972">
    <property type="entry name" value="Cyt_P450_CS"/>
</dbReference>
<dbReference type="Gene3D" id="1.10.630.10">
    <property type="entry name" value="Cytochrome P450"/>
    <property type="match status" value="1"/>
</dbReference>
<dbReference type="GO" id="GO:0020037">
    <property type="term" value="F:heme binding"/>
    <property type="evidence" value="ECO:0007669"/>
    <property type="project" value="InterPro"/>
</dbReference>
<keyword evidence="8" id="KW-1133">Transmembrane helix</keyword>
<dbReference type="InterPro" id="IPR050121">
    <property type="entry name" value="Cytochrome_P450_monoxygenase"/>
</dbReference>
<keyword evidence="7" id="KW-0503">Monooxygenase</keyword>
<comment type="cofactor">
    <cofactor evidence="1 6">
        <name>heme</name>
        <dbReference type="ChEBI" id="CHEBI:30413"/>
    </cofactor>
</comment>
<feature type="binding site" description="axial binding residue" evidence="6">
    <location>
        <position position="467"/>
    </location>
    <ligand>
        <name>heme</name>
        <dbReference type="ChEBI" id="CHEBI:30413"/>
    </ligand>
    <ligandPart>
        <name>Fe</name>
        <dbReference type="ChEBI" id="CHEBI:18248"/>
    </ligandPart>
</feature>
<evidence type="ECO:0000256" key="1">
    <source>
        <dbReference type="ARBA" id="ARBA00001971"/>
    </source>
</evidence>
<organism evidence="9 10">
    <name type="scientific">Thelonectria olida</name>
    <dbReference type="NCBI Taxonomy" id="1576542"/>
    <lineage>
        <taxon>Eukaryota</taxon>
        <taxon>Fungi</taxon>
        <taxon>Dikarya</taxon>
        <taxon>Ascomycota</taxon>
        <taxon>Pezizomycotina</taxon>
        <taxon>Sordariomycetes</taxon>
        <taxon>Hypocreomycetidae</taxon>
        <taxon>Hypocreales</taxon>
        <taxon>Nectriaceae</taxon>
        <taxon>Thelonectria</taxon>
    </lineage>
</organism>
<evidence type="ECO:0000256" key="2">
    <source>
        <dbReference type="ARBA" id="ARBA00010617"/>
    </source>
</evidence>
<reference evidence="9 10" key="1">
    <citation type="journal article" date="2021" name="Nat. Commun.">
        <title>Genetic determinants of endophytism in the Arabidopsis root mycobiome.</title>
        <authorList>
            <person name="Mesny F."/>
            <person name="Miyauchi S."/>
            <person name="Thiergart T."/>
            <person name="Pickel B."/>
            <person name="Atanasova L."/>
            <person name="Karlsson M."/>
            <person name="Huettel B."/>
            <person name="Barry K.W."/>
            <person name="Haridas S."/>
            <person name="Chen C."/>
            <person name="Bauer D."/>
            <person name="Andreopoulos W."/>
            <person name="Pangilinan J."/>
            <person name="LaButti K."/>
            <person name="Riley R."/>
            <person name="Lipzen A."/>
            <person name="Clum A."/>
            <person name="Drula E."/>
            <person name="Henrissat B."/>
            <person name="Kohler A."/>
            <person name="Grigoriev I.V."/>
            <person name="Martin F.M."/>
            <person name="Hacquard S."/>
        </authorList>
    </citation>
    <scope>NUCLEOTIDE SEQUENCE [LARGE SCALE GENOMIC DNA]</scope>
    <source>
        <strain evidence="9 10">MPI-CAGE-CH-0241</strain>
    </source>
</reference>
<dbReference type="InterPro" id="IPR001128">
    <property type="entry name" value="Cyt_P450"/>
</dbReference>
<keyword evidence="10" id="KW-1185">Reference proteome</keyword>